<dbReference type="Proteomes" id="UP001629244">
    <property type="component" value="Unassembled WGS sequence"/>
</dbReference>
<dbReference type="SMART" id="SM00138">
    <property type="entry name" value="MeTrc"/>
    <property type="match status" value="1"/>
</dbReference>
<evidence type="ECO:0000313" key="3">
    <source>
        <dbReference type="Proteomes" id="UP001629244"/>
    </source>
</evidence>
<protein>
    <submittedName>
        <fullName evidence="2">Protein-glutamate O-methyltransferase CheR</fullName>
    </submittedName>
</protein>
<accession>A0ABW8YSS1</accession>
<dbReference type="SUPFAM" id="SSF53335">
    <property type="entry name" value="S-adenosyl-L-methionine-dependent methyltransferases"/>
    <property type="match status" value="1"/>
</dbReference>
<reference evidence="2 3" key="1">
    <citation type="submission" date="2024-06" db="EMBL/GenBank/DDBJ databases">
        <authorList>
            <person name="Kaempfer P."/>
            <person name="Viver T."/>
        </authorList>
    </citation>
    <scope>NUCLEOTIDE SEQUENCE [LARGE SCALE GENOMIC DNA]</scope>
    <source>
        <strain evidence="2 3">ST-64</strain>
    </source>
</reference>
<dbReference type="InterPro" id="IPR029063">
    <property type="entry name" value="SAM-dependent_MTases_sf"/>
</dbReference>
<organism evidence="2 3">
    <name type="scientific">Sphingomonas plantiphila</name>
    <dbReference type="NCBI Taxonomy" id="3163295"/>
    <lineage>
        <taxon>Bacteria</taxon>
        <taxon>Pseudomonadati</taxon>
        <taxon>Pseudomonadota</taxon>
        <taxon>Alphaproteobacteria</taxon>
        <taxon>Sphingomonadales</taxon>
        <taxon>Sphingomonadaceae</taxon>
        <taxon>Sphingomonas</taxon>
    </lineage>
</organism>
<dbReference type="InterPro" id="IPR050903">
    <property type="entry name" value="Bact_Chemotaxis_MeTrfase"/>
</dbReference>
<dbReference type="PANTHER" id="PTHR24422:SF21">
    <property type="entry name" value="CHEMOTAXIS PROTEIN METHYLTRANSFERASE 1"/>
    <property type="match status" value="1"/>
</dbReference>
<evidence type="ECO:0000313" key="2">
    <source>
        <dbReference type="EMBL" id="MFL9842221.1"/>
    </source>
</evidence>
<dbReference type="PROSITE" id="PS50123">
    <property type="entry name" value="CHER"/>
    <property type="match status" value="1"/>
</dbReference>
<keyword evidence="3" id="KW-1185">Reference proteome</keyword>
<dbReference type="PANTHER" id="PTHR24422">
    <property type="entry name" value="CHEMOTAXIS PROTEIN METHYLTRANSFERASE"/>
    <property type="match status" value="1"/>
</dbReference>
<gene>
    <name evidence="2" type="ORF">ABS767_14710</name>
</gene>
<sequence length="247" mass="27343">MKTVLREHGLQTADDLITQLTSASHGALADAVVDALLNRETSFFRDTGVLEMVVDAAASLQAEHPGRRLRIWSAGCSTGQEPYSLAMLFEEAAVARGLLMPEIIATDVSAATLARARAGRFTQFEIQRGLPVRRMVNWFEQDGEEWVVRAELARRVQFRRHNLTQDRALVGKFDIVLCRNVLFYFPPAMRSRAYSTLREAVRDDGFLLLGAGETVIGQTDSFAPCPAFRGLYRAEAAAELRAAVGSR</sequence>
<dbReference type="PRINTS" id="PR00996">
    <property type="entry name" value="CHERMTFRASE"/>
</dbReference>
<name>A0ABW8YSS1_9SPHN</name>
<dbReference type="InterPro" id="IPR022642">
    <property type="entry name" value="CheR_C"/>
</dbReference>
<dbReference type="RefSeq" id="WP_408079659.1">
    <property type="nucleotide sequence ID" value="NZ_JBELQC010000002.1"/>
</dbReference>
<feature type="domain" description="CheR-type methyltransferase" evidence="1">
    <location>
        <begin position="1"/>
        <end position="229"/>
    </location>
</feature>
<comment type="caution">
    <text evidence="2">The sequence shown here is derived from an EMBL/GenBank/DDBJ whole genome shotgun (WGS) entry which is preliminary data.</text>
</comment>
<dbReference type="EMBL" id="JBELQC010000002">
    <property type="protein sequence ID" value="MFL9842221.1"/>
    <property type="molecule type" value="Genomic_DNA"/>
</dbReference>
<proteinExistence type="predicted"/>
<dbReference type="CDD" id="cd02440">
    <property type="entry name" value="AdoMet_MTases"/>
    <property type="match status" value="1"/>
</dbReference>
<dbReference type="Gene3D" id="3.40.50.150">
    <property type="entry name" value="Vaccinia Virus protein VP39"/>
    <property type="match status" value="1"/>
</dbReference>
<dbReference type="InterPro" id="IPR000780">
    <property type="entry name" value="CheR_MeTrfase"/>
</dbReference>
<dbReference type="Pfam" id="PF01739">
    <property type="entry name" value="CheR"/>
    <property type="match status" value="1"/>
</dbReference>
<evidence type="ECO:0000259" key="1">
    <source>
        <dbReference type="PROSITE" id="PS50123"/>
    </source>
</evidence>